<sequence length="11" mass="1077">MAAAADIVMAN</sequence>
<proteinExistence type="predicted"/>
<protein>
    <submittedName>
        <fullName evidence="1">Uncharacterized protein</fullName>
    </submittedName>
</protein>
<dbReference type="EMBL" id="GBXM01093018">
    <property type="protein sequence ID" value="JAH15559.1"/>
    <property type="molecule type" value="Transcribed_RNA"/>
</dbReference>
<name>A0A0E9QFJ0_ANGAN</name>
<organism evidence="1">
    <name type="scientific">Anguilla anguilla</name>
    <name type="common">European freshwater eel</name>
    <name type="synonym">Muraena anguilla</name>
    <dbReference type="NCBI Taxonomy" id="7936"/>
    <lineage>
        <taxon>Eukaryota</taxon>
        <taxon>Metazoa</taxon>
        <taxon>Chordata</taxon>
        <taxon>Craniata</taxon>
        <taxon>Vertebrata</taxon>
        <taxon>Euteleostomi</taxon>
        <taxon>Actinopterygii</taxon>
        <taxon>Neopterygii</taxon>
        <taxon>Teleostei</taxon>
        <taxon>Anguilliformes</taxon>
        <taxon>Anguillidae</taxon>
        <taxon>Anguilla</taxon>
    </lineage>
</organism>
<accession>A0A0E9QFJ0</accession>
<reference evidence="1" key="2">
    <citation type="journal article" date="2015" name="Fish Shellfish Immunol.">
        <title>Early steps in the European eel (Anguilla anguilla)-Vibrio vulnificus interaction in the gills: Role of the RtxA13 toxin.</title>
        <authorList>
            <person name="Callol A."/>
            <person name="Pajuelo D."/>
            <person name="Ebbesson L."/>
            <person name="Teles M."/>
            <person name="MacKenzie S."/>
            <person name="Amaro C."/>
        </authorList>
    </citation>
    <scope>NUCLEOTIDE SEQUENCE</scope>
</reference>
<evidence type="ECO:0000313" key="1">
    <source>
        <dbReference type="EMBL" id="JAH15559.1"/>
    </source>
</evidence>
<reference evidence="1" key="1">
    <citation type="submission" date="2014-11" db="EMBL/GenBank/DDBJ databases">
        <authorList>
            <person name="Amaro Gonzalez C."/>
        </authorList>
    </citation>
    <scope>NUCLEOTIDE SEQUENCE</scope>
</reference>